<comment type="caution">
    <text evidence="1">The sequence shown here is derived from an EMBL/GenBank/DDBJ whole genome shotgun (WGS) entry which is preliminary data.</text>
</comment>
<name>A0ACC1K6L3_9FUNG</name>
<dbReference type="Proteomes" id="UP001140234">
    <property type="component" value="Unassembled WGS sequence"/>
</dbReference>
<sequence>MKLRSRGQPVVVRPGAGSRWLEQLPDVLLGLVLRCASRTARVDAYANGVTRADYRFELELMSEMISERTFDMAHVCRRWRQILAPAFYHYAVYDGREGRLLVPDGCEQHIRWLLVQIPKDFGSYRSVVRALYWLPQEVRSRVLWLGLCMGARTAMSVSEYGPLAAAFPDLRQIWLDLGRLATNLRDVCPAITGSEVLAPITALMLREDKLENREVAASLVRAAAATLTRLDIWSADISAICEVLWSPDGRSAGREPLFPQLVRLSMKIFNAHSGQVVVSPKATPFPKLEVLVCHESTWLRAGSRPEDLHDQLQRFVAMLLEHIPARLRRLSIDSPDGDIPEVLGGGMQQLEVLQLVYNRDYYNRKISLQRVLEMAMAIPKLRALEAESATHIRNQPLALSCPCHMQLCVLDISSWFLTLCDLQLLLSKLPRLEEARVTLTRPQIHPAREEISYHMAMRRLWVDSVSRSGVGWGPDSLEPLTTMLARMPRLSEALLFYQAVRWITKTTARRSRNREGLLHLALHVNIGRCNIDEMVVQRATSLFL</sequence>
<organism evidence="1 2">
    <name type="scientific">Coemansia nantahalensis</name>
    <dbReference type="NCBI Taxonomy" id="2789366"/>
    <lineage>
        <taxon>Eukaryota</taxon>
        <taxon>Fungi</taxon>
        <taxon>Fungi incertae sedis</taxon>
        <taxon>Zoopagomycota</taxon>
        <taxon>Kickxellomycotina</taxon>
        <taxon>Kickxellomycetes</taxon>
        <taxon>Kickxellales</taxon>
        <taxon>Kickxellaceae</taxon>
        <taxon>Coemansia</taxon>
    </lineage>
</organism>
<evidence type="ECO:0000313" key="1">
    <source>
        <dbReference type="EMBL" id="KAJ2774408.1"/>
    </source>
</evidence>
<reference evidence="1" key="1">
    <citation type="submission" date="2022-07" db="EMBL/GenBank/DDBJ databases">
        <title>Phylogenomic reconstructions and comparative analyses of Kickxellomycotina fungi.</title>
        <authorList>
            <person name="Reynolds N.K."/>
            <person name="Stajich J.E."/>
            <person name="Barry K."/>
            <person name="Grigoriev I.V."/>
            <person name="Crous P."/>
            <person name="Smith M.E."/>
        </authorList>
    </citation>
    <scope>NUCLEOTIDE SEQUENCE</scope>
    <source>
        <strain evidence="1">CBS 109366</strain>
    </source>
</reference>
<accession>A0ACC1K6L3</accession>
<dbReference type="EMBL" id="JANBUJ010000102">
    <property type="protein sequence ID" value="KAJ2774408.1"/>
    <property type="molecule type" value="Genomic_DNA"/>
</dbReference>
<proteinExistence type="predicted"/>
<evidence type="ECO:0000313" key="2">
    <source>
        <dbReference type="Proteomes" id="UP001140234"/>
    </source>
</evidence>
<keyword evidence="2" id="KW-1185">Reference proteome</keyword>
<gene>
    <name evidence="1" type="ORF">IWQ57_000833</name>
</gene>
<protein>
    <submittedName>
        <fullName evidence="1">Uncharacterized protein</fullName>
    </submittedName>
</protein>